<dbReference type="GO" id="GO:0010185">
    <property type="term" value="P:regulation of cellular defense response"/>
    <property type="evidence" value="ECO:0007669"/>
    <property type="project" value="UniProtKB-ARBA"/>
</dbReference>
<dbReference type="Gene3D" id="2.60.120.260">
    <property type="entry name" value="Galactose-binding domain-like"/>
    <property type="match status" value="1"/>
</dbReference>
<dbReference type="InterPro" id="IPR008979">
    <property type="entry name" value="Galactose-bd-like_sf"/>
</dbReference>
<dbReference type="Proteomes" id="UP001152795">
    <property type="component" value="Unassembled WGS sequence"/>
</dbReference>
<keyword evidence="6" id="KW-0106">Calcium</keyword>
<dbReference type="SMART" id="SM00607">
    <property type="entry name" value="FTP"/>
    <property type="match status" value="1"/>
</dbReference>
<comment type="caution">
    <text evidence="8">The sequence shown here is derived from an EMBL/GenBank/DDBJ whole genome shotgun (WGS) entry which is preliminary data.</text>
</comment>
<sequence>MREASRIVALSGYPNYPTFRHVVENFTTPSSARAYYGQRLRSWFHAPESGNYKFTINCPYACDFYFTYKHELTKKLFYISTGPVAKTTEELTLVAGELYTLDVVMVFKNPSPEFSLGFQHIGSGLIQNPIGREYLMWKPKPLQGVARSVWNTRFYSMSSRYDVRWFIERFPLPDHQDVLTKFEVPEYGRYYAQRLEAYLLAPTSGSYNFYMACSEGCYFYQGDVYRFSSSGVSATSKYTGGTSYSLSMEGGLFYHLKVLHYVTTTTNYITFGVTLPDGTQLRPIPGKYLWIELPEKVQYEDGAAKQARPVNSHFAINAVDNNPSTCSLSKQSKDPWLRLYTEYIVNVHAVAITNRVEHSSSLDNFKIKVGDNNPAKKDDNLTCYGPVSHIPAGKTVAFPCKRPLTGKYVVVYIYGNSRTLSICELVIYGERVV</sequence>
<dbReference type="GO" id="GO:0001868">
    <property type="term" value="P:regulation of complement activation, lectin pathway"/>
    <property type="evidence" value="ECO:0007669"/>
    <property type="project" value="UniProtKB-ARBA"/>
</dbReference>
<keyword evidence="5" id="KW-0430">Lectin</keyword>
<dbReference type="GO" id="GO:0042806">
    <property type="term" value="F:fucose binding"/>
    <property type="evidence" value="ECO:0007669"/>
    <property type="project" value="UniProtKB-ARBA"/>
</dbReference>
<accession>A0A6S7JR17</accession>
<dbReference type="Pfam" id="PF22633">
    <property type="entry name" value="F5_F8_type_C_2"/>
    <property type="match status" value="1"/>
</dbReference>
<dbReference type="SUPFAM" id="SSF49785">
    <property type="entry name" value="Galactose-binding domain-like"/>
    <property type="match status" value="1"/>
</dbReference>
<dbReference type="EMBL" id="CACRXK020019238">
    <property type="protein sequence ID" value="CAB4033431.1"/>
    <property type="molecule type" value="Genomic_DNA"/>
</dbReference>
<organism evidence="8 9">
    <name type="scientific">Paramuricea clavata</name>
    <name type="common">Red gorgonian</name>
    <name type="synonym">Violescent sea-whip</name>
    <dbReference type="NCBI Taxonomy" id="317549"/>
    <lineage>
        <taxon>Eukaryota</taxon>
        <taxon>Metazoa</taxon>
        <taxon>Cnidaria</taxon>
        <taxon>Anthozoa</taxon>
        <taxon>Octocorallia</taxon>
        <taxon>Malacalcyonacea</taxon>
        <taxon>Plexauridae</taxon>
        <taxon>Paramuricea</taxon>
    </lineage>
</organism>
<name>A0A6S7JR17_PARCT</name>
<evidence type="ECO:0000256" key="5">
    <source>
        <dbReference type="ARBA" id="ARBA00022734"/>
    </source>
</evidence>
<evidence type="ECO:0000256" key="4">
    <source>
        <dbReference type="ARBA" id="ARBA00022723"/>
    </source>
</evidence>
<protein>
    <submittedName>
        <fullName evidence="8">Uncharacterized protein</fullName>
    </submittedName>
</protein>
<evidence type="ECO:0000256" key="6">
    <source>
        <dbReference type="ARBA" id="ARBA00022837"/>
    </source>
</evidence>
<keyword evidence="9" id="KW-1185">Reference proteome</keyword>
<comment type="similarity">
    <text evidence="2">Belongs to the fucolectin family.</text>
</comment>
<evidence type="ECO:0000256" key="2">
    <source>
        <dbReference type="ARBA" id="ARBA00010147"/>
    </source>
</evidence>
<gene>
    <name evidence="8" type="ORF">PACLA_8A072443</name>
</gene>
<reference evidence="8" key="1">
    <citation type="submission" date="2020-04" db="EMBL/GenBank/DDBJ databases">
        <authorList>
            <person name="Alioto T."/>
            <person name="Alioto T."/>
            <person name="Gomez Garrido J."/>
        </authorList>
    </citation>
    <scope>NUCLEOTIDE SEQUENCE</scope>
    <source>
        <strain evidence="8">A484AB</strain>
    </source>
</reference>
<evidence type="ECO:0000256" key="7">
    <source>
        <dbReference type="ARBA" id="ARBA00023157"/>
    </source>
</evidence>
<dbReference type="InterPro" id="IPR006585">
    <property type="entry name" value="FTP1"/>
</dbReference>
<comment type="function">
    <text evidence="1">Acts as a defensive agent. Recognizes blood group fucosylated oligosaccharides including A, B, H and Lewis B-type antigens. Does not recognize Lewis A antigen and has low affinity for monovalent haptens.</text>
</comment>
<evidence type="ECO:0000313" key="9">
    <source>
        <dbReference type="Proteomes" id="UP001152795"/>
    </source>
</evidence>
<evidence type="ECO:0000256" key="1">
    <source>
        <dbReference type="ARBA" id="ARBA00002219"/>
    </source>
</evidence>
<keyword evidence="7" id="KW-1015">Disulfide bond</keyword>
<keyword evidence="4" id="KW-0479">Metal-binding</keyword>
<dbReference type="PANTHER" id="PTHR45713">
    <property type="entry name" value="FTP DOMAIN-CONTAINING PROTEIN"/>
    <property type="match status" value="1"/>
</dbReference>
<evidence type="ECO:0000313" key="8">
    <source>
        <dbReference type="EMBL" id="CAB4033431.1"/>
    </source>
</evidence>
<dbReference type="AlphaFoldDB" id="A0A6S7JR17"/>
<dbReference type="PANTHER" id="PTHR45713:SF6">
    <property type="entry name" value="F5_8 TYPE C DOMAIN-CONTAINING PROTEIN"/>
    <property type="match status" value="1"/>
</dbReference>
<dbReference type="GO" id="GO:0046872">
    <property type="term" value="F:metal ion binding"/>
    <property type="evidence" value="ECO:0007669"/>
    <property type="project" value="UniProtKB-KW"/>
</dbReference>
<dbReference type="InterPro" id="IPR037524">
    <property type="entry name" value="PA14/GLEYA"/>
</dbReference>
<comment type="subunit">
    <text evidence="3">Homotrimer.</text>
</comment>
<dbReference type="PROSITE" id="PS51820">
    <property type="entry name" value="PA14"/>
    <property type="match status" value="1"/>
</dbReference>
<feature type="non-terminal residue" evidence="8">
    <location>
        <position position="1"/>
    </location>
</feature>
<proteinExistence type="inferred from homology"/>
<evidence type="ECO:0000256" key="3">
    <source>
        <dbReference type="ARBA" id="ARBA00011233"/>
    </source>
</evidence>
<dbReference type="InterPro" id="IPR051941">
    <property type="entry name" value="BG_Antigen-Binding_Lectin"/>
</dbReference>
<dbReference type="OrthoDB" id="547680at2759"/>